<dbReference type="AlphaFoldDB" id="A0A8J3F3L2"/>
<protein>
    <submittedName>
        <fullName evidence="2">Uncharacterized protein</fullName>
    </submittedName>
</protein>
<reference evidence="3" key="1">
    <citation type="journal article" date="2019" name="Int. J. Syst. Evol. Microbiol.">
        <title>The Global Catalogue of Microorganisms (GCM) 10K type strain sequencing project: providing services to taxonomists for standard genome sequencing and annotation.</title>
        <authorList>
            <consortium name="The Broad Institute Genomics Platform"/>
            <consortium name="The Broad Institute Genome Sequencing Center for Infectious Disease"/>
            <person name="Wu L."/>
            <person name="Ma J."/>
        </authorList>
    </citation>
    <scope>NUCLEOTIDE SEQUENCE [LARGE SCALE GENOMIC DNA]</scope>
    <source>
        <strain evidence="3">CCM 2767</strain>
    </source>
</reference>
<comment type="caution">
    <text evidence="2">The sequence shown here is derived from an EMBL/GenBank/DDBJ whole genome shotgun (WGS) entry which is preliminary data.</text>
</comment>
<evidence type="ECO:0000313" key="2">
    <source>
        <dbReference type="EMBL" id="GGI20446.1"/>
    </source>
</evidence>
<name>A0A8J3F3L2_9BURK</name>
<feature type="coiled-coil region" evidence="1">
    <location>
        <begin position="26"/>
        <end position="53"/>
    </location>
</feature>
<dbReference type="EMBL" id="BMDI01000002">
    <property type="protein sequence ID" value="GGI20446.1"/>
    <property type="molecule type" value="Genomic_DNA"/>
</dbReference>
<evidence type="ECO:0000256" key="1">
    <source>
        <dbReference type="SAM" id="Coils"/>
    </source>
</evidence>
<dbReference type="RefSeq" id="WP_188381586.1">
    <property type="nucleotide sequence ID" value="NZ_BMDI01000002.1"/>
</dbReference>
<gene>
    <name evidence="2" type="ORF">GCM10008066_24070</name>
</gene>
<accession>A0A8J3F3L2</accession>
<sequence>MTNRIPPSLKWLVTKRARIAGQIQKAEKALWEIEVAQQEIEVLKADLLSIDRTILLHDIPIDPARIPSLETRNAPHKFKHGGITKAIYKALRQAGNESLTTTQITAAVALASTTELDYSELIELRYAVRKLLRRKFADGKVERLHPAKTCVEGRWRLKDWDGPARIGRPSTKA</sequence>
<keyword evidence="3" id="KW-1185">Reference proteome</keyword>
<organism evidence="2 3">
    <name type="scientific">Oxalicibacterium faecigallinarum</name>
    <dbReference type="NCBI Taxonomy" id="573741"/>
    <lineage>
        <taxon>Bacteria</taxon>
        <taxon>Pseudomonadati</taxon>
        <taxon>Pseudomonadota</taxon>
        <taxon>Betaproteobacteria</taxon>
        <taxon>Burkholderiales</taxon>
        <taxon>Oxalobacteraceae</taxon>
        <taxon>Oxalicibacterium</taxon>
    </lineage>
</organism>
<proteinExistence type="predicted"/>
<dbReference type="Proteomes" id="UP000642180">
    <property type="component" value="Unassembled WGS sequence"/>
</dbReference>
<keyword evidence="1" id="KW-0175">Coiled coil</keyword>
<evidence type="ECO:0000313" key="3">
    <source>
        <dbReference type="Proteomes" id="UP000642180"/>
    </source>
</evidence>